<dbReference type="SMR" id="A0A8I6Y7H1"/>
<dbReference type="InterPro" id="IPR033121">
    <property type="entry name" value="PEPTIDASE_A1"/>
</dbReference>
<evidence type="ECO:0000256" key="1">
    <source>
        <dbReference type="ARBA" id="ARBA00022670"/>
    </source>
</evidence>
<dbReference type="InterPro" id="IPR051708">
    <property type="entry name" value="Plant_Aspart_Prot_A1"/>
</dbReference>
<dbReference type="Gramene" id="HORVU.MOREX.r2.7HG0529230.1">
    <property type="protein sequence ID" value="HORVU.MOREX.r2.7HG0529230.1.CDS.1"/>
    <property type="gene ID" value="HORVU.MOREX.r2.7HG0529230"/>
</dbReference>
<reference evidence="4" key="2">
    <citation type="submission" date="2020-10" db="EMBL/GenBank/DDBJ databases">
        <authorList>
            <person name="Scholz U."/>
            <person name="Mascher M."/>
            <person name="Fiebig A."/>
        </authorList>
    </citation>
    <scope>NUCLEOTIDE SEQUENCE [LARGE SCALE GENOMIC DNA]</scope>
    <source>
        <strain evidence="4">cv. Morex</strain>
    </source>
</reference>
<dbReference type="PANTHER" id="PTHR47967">
    <property type="entry name" value="OS07G0603500 PROTEIN-RELATED"/>
    <property type="match status" value="1"/>
</dbReference>
<dbReference type="GO" id="GO:0006508">
    <property type="term" value="P:proteolysis"/>
    <property type="evidence" value="ECO:0007669"/>
    <property type="project" value="UniProtKB-KW"/>
</dbReference>
<reference evidence="5" key="1">
    <citation type="journal article" date="2012" name="Nature">
        <title>A physical, genetic and functional sequence assembly of the barley genome.</title>
        <authorList>
            <consortium name="The International Barley Genome Sequencing Consortium"/>
            <person name="Mayer K.F."/>
            <person name="Waugh R."/>
            <person name="Brown J.W."/>
            <person name="Schulman A."/>
            <person name="Langridge P."/>
            <person name="Platzer M."/>
            <person name="Fincher G.B."/>
            <person name="Muehlbauer G.J."/>
            <person name="Sato K."/>
            <person name="Close T.J."/>
            <person name="Wise R.P."/>
            <person name="Stein N."/>
        </authorList>
    </citation>
    <scope>NUCLEOTIDE SEQUENCE [LARGE SCALE GENOMIC DNA]</scope>
    <source>
        <strain evidence="5">cv. Morex</strain>
    </source>
</reference>
<evidence type="ECO:0000313" key="4">
    <source>
        <dbReference type="EnsemblPlants" id="HORVU.MOREX.r3.7HG0636880.1.CDS1"/>
    </source>
</evidence>
<dbReference type="Proteomes" id="UP000011116">
    <property type="component" value="Chromosome 7H"/>
</dbReference>
<dbReference type="InterPro" id="IPR032799">
    <property type="entry name" value="TAXi_C"/>
</dbReference>
<dbReference type="InterPro" id="IPR021109">
    <property type="entry name" value="Peptidase_aspartic_dom_sf"/>
</dbReference>
<dbReference type="Gramene" id="HORVU.MOREX.r3.7HG0636880.1">
    <property type="protein sequence ID" value="HORVU.MOREX.r3.7HG0636880.1.CDS1"/>
    <property type="gene ID" value="HORVU.MOREX.r3.7HG0636880"/>
</dbReference>
<dbReference type="Pfam" id="PF14541">
    <property type="entry name" value="TAXi_C"/>
    <property type="match status" value="1"/>
</dbReference>
<dbReference type="PROSITE" id="PS51767">
    <property type="entry name" value="PEPTIDASE_A1"/>
    <property type="match status" value="1"/>
</dbReference>
<dbReference type="GO" id="GO:0008233">
    <property type="term" value="F:peptidase activity"/>
    <property type="evidence" value="ECO:0007669"/>
    <property type="project" value="UniProtKB-KW"/>
</dbReference>
<evidence type="ECO:0000256" key="2">
    <source>
        <dbReference type="ARBA" id="ARBA00022801"/>
    </source>
</evidence>
<dbReference type="Gene3D" id="2.40.70.10">
    <property type="entry name" value="Acid Proteases"/>
    <property type="match status" value="1"/>
</dbReference>
<organism evidence="4 5">
    <name type="scientific">Hordeum vulgare subsp. vulgare</name>
    <name type="common">Domesticated barley</name>
    <dbReference type="NCBI Taxonomy" id="112509"/>
    <lineage>
        <taxon>Eukaryota</taxon>
        <taxon>Viridiplantae</taxon>
        <taxon>Streptophyta</taxon>
        <taxon>Embryophyta</taxon>
        <taxon>Tracheophyta</taxon>
        <taxon>Spermatophyta</taxon>
        <taxon>Magnoliopsida</taxon>
        <taxon>Liliopsida</taxon>
        <taxon>Poales</taxon>
        <taxon>Poaceae</taxon>
        <taxon>BOP clade</taxon>
        <taxon>Pooideae</taxon>
        <taxon>Triticodae</taxon>
        <taxon>Triticeae</taxon>
        <taxon>Hordeinae</taxon>
        <taxon>Hordeum</taxon>
    </lineage>
</organism>
<name>A0A8I6Y7H1_HORVV</name>
<keyword evidence="2" id="KW-0378">Hydrolase</keyword>
<accession>A0A8I6Y7H1</accession>
<dbReference type="SUPFAM" id="SSF50630">
    <property type="entry name" value="Acid proteases"/>
    <property type="match status" value="1"/>
</dbReference>
<keyword evidence="1" id="KW-0645">Protease</keyword>
<evidence type="ECO:0000313" key="5">
    <source>
        <dbReference type="Proteomes" id="UP000011116"/>
    </source>
</evidence>
<evidence type="ECO:0000259" key="3">
    <source>
        <dbReference type="PROSITE" id="PS51767"/>
    </source>
</evidence>
<dbReference type="PANTHER" id="PTHR47967:SF134">
    <property type="entry name" value="XYLANASE INHIBITOR C-TERMINAL DOMAIN-CONTAINING PROTEIN"/>
    <property type="match status" value="1"/>
</dbReference>
<dbReference type="EnsemblPlants" id="HORVU.MOREX.r3.7HG0636880.1">
    <property type="protein sequence ID" value="HORVU.MOREX.r3.7HG0636880.1.CDS1"/>
    <property type="gene ID" value="HORVU.MOREX.r3.7HG0636880"/>
</dbReference>
<protein>
    <recommendedName>
        <fullName evidence="3">Peptidase A1 domain-containing protein</fullName>
    </recommendedName>
</protein>
<dbReference type="AlphaFoldDB" id="A0A8I6Y7H1"/>
<keyword evidence="5" id="KW-1185">Reference proteome</keyword>
<proteinExistence type="predicted"/>
<feature type="domain" description="Peptidase A1" evidence="3">
    <location>
        <begin position="1"/>
        <end position="214"/>
    </location>
</feature>
<reference evidence="4" key="3">
    <citation type="submission" date="2022-01" db="UniProtKB">
        <authorList>
            <consortium name="EnsemblPlants"/>
        </authorList>
    </citation>
    <scope>IDENTIFICATION</scope>
    <source>
        <strain evidence="4">subsp. vulgare</strain>
    </source>
</reference>
<sequence>MAPLSLVTQLQISSFSYFIALPDDPDKDKSFVSWGVETPNNNKGGHTHSTPLLVPTVNQNAHWYYVKLTGVQVDGQLLSDIPAGTFDVKTDGGGVFLSTTLPVTYLEKDAYHVLRRELVSKMQSKGVSPTNPADEDHLCFDTQAFADKEVPKLALVFAGAVMELKVQNYFFTLDSGVTCLTILPSTGGSVLGSMLQTGRTMTYDLQLQDGAGGGMLTFDTFETAAAAPAPAKVHIMIMVTLLLCWVLL</sequence>